<feature type="compositionally biased region" description="Low complexity" evidence="1">
    <location>
        <begin position="77"/>
        <end position="98"/>
    </location>
</feature>
<accession>A0A6A4JHV0</accession>
<feature type="signal peptide" evidence="2">
    <location>
        <begin position="1"/>
        <end position="24"/>
    </location>
</feature>
<protein>
    <recommendedName>
        <fullName evidence="5">Secreted protein</fullName>
    </recommendedName>
</protein>
<gene>
    <name evidence="3" type="ORF">GE061_016395</name>
</gene>
<keyword evidence="2" id="KW-0732">Signal</keyword>
<sequence>MARYIPRVVLFMFVISLWFRGGQGFFWPSSWWGDDDSGESSARSGWSPWIEFEDSSEEGDSSVDLEDLVLTISLDGPPKTAKPTTLATTTTDSVTTTKPKPKPPPKG</sequence>
<keyword evidence="4" id="KW-1185">Reference proteome</keyword>
<feature type="chain" id="PRO_5043534511" description="Secreted protein" evidence="2">
    <location>
        <begin position="25"/>
        <end position="107"/>
    </location>
</feature>
<evidence type="ECO:0008006" key="5">
    <source>
        <dbReference type="Google" id="ProtNLM"/>
    </source>
</evidence>
<feature type="region of interest" description="Disordered" evidence="1">
    <location>
        <begin position="74"/>
        <end position="107"/>
    </location>
</feature>
<name>A0A6A4JHV0_APOLU</name>
<evidence type="ECO:0000313" key="4">
    <source>
        <dbReference type="Proteomes" id="UP000466442"/>
    </source>
</evidence>
<evidence type="ECO:0000256" key="1">
    <source>
        <dbReference type="SAM" id="MobiDB-lite"/>
    </source>
</evidence>
<evidence type="ECO:0000256" key="2">
    <source>
        <dbReference type="SAM" id="SignalP"/>
    </source>
</evidence>
<comment type="caution">
    <text evidence="3">The sequence shown here is derived from an EMBL/GenBank/DDBJ whole genome shotgun (WGS) entry which is preliminary data.</text>
</comment>
<reference evidence="3" key="1">
    <citation type="journal article" date="2021" name="Mol. Ecol. Resour.">
        <title>Apolygus lucorum genome provides insights into omnivorousness and mesophyll feeding.</title>
        <authorList>
            <person name="Liu Y."/>
            <person name="Liu H."/>
            <person name="Wang H."/>
            <person name="Huang T."/>
            <person name="Liu B."/>
            <person name="Yang B."/>
            <person name="Yin L."/>
            <person name="Li B."/>
            <person name="Zhang Y."/>
            <person name="Zhang S."/>
            <person name="Jiang F."/>
            <person name="Zhang X."/>
            <person name="Ren Y."/>
            <person name="Wang B."/>
            <person name="Wang S."/>
            <person name="Lu Y."/>
            <person name="Wu K."/>
            <person name="Fan W."/>
            <person name="Wang G."/>
        </authorList>
    </citation>
    <scope>NUCLEOTIDE SEQUENCE</scope>
    <source>
        <strain evidence="3">12Hb</strain>
    </source>
</reference>
<dbReference type="EMBL" id="WIXP02000007">
    <property type="protein sequence ID" value="KAF6207946.1"/>
    <property type="molecule type" value="Genomic_DNA"/>
</dbReference>
<dbReference type="Proteomes" id="UP000466442">
    <property type="component" value="Unassembled WGS sequence"/>
</dbReference>
<dbReference type="AlphaFoldDB" id="A0A6A4JHV0"/>
<evidence type="ECO:0000313" key="3">
    <source>
        <dbReference type="EMBL" id="KAF6207946.1"/>
    </source>
</evidence>
<organism evidence="3 4">
    <name type="scientific">Apolygus lucorum</name>
    <name type="common">Small green plant bug</name>
    <name type="synonym">Lygocoris lucorum</name>
    <dbReference type="NCBI Taxonomy" id="248454"/>
    <lineage>
        <taxon>Eukaryota</taxon>
        <taxon>Metazoa</taxon>
        <taxon>Ecdysozoa</taxon>
        <taxon>Arthropoda</taxon>
        <taxon>Hexapoda</taxon>
        <taxon>Insecta</taxon>
        <taxon>Pterygota</taxon>
        <taxon>Neoptera</taxon>
        <taxon>Paraneoptera</taxon>
        <taxon>Hemiptera</taxon>
        <taxon>Heteroptera</taxon>
        <taxon>Panheteroptera</taxon>
        <taxon>Cimicomorpha</taxon>
        <taxon>Miridae</taxon>
        <taxon>Mirini</taxon>
        <taxon>Apolygus</taxon>
    </lineage>
</organism>
<proteinExistence type="predicted"/>